<dbReference type="SMART" id="SM00086">
    <property type="entry name" value="PAC"/>
    <property type="match status" value="3"/>
</dbReference>
<dbReference type="Pfam" id="PF08447">
    <property type="entry name" value="PAS_3"/>
    <property type="match status" value="1"/>
</dbReference>
<dbReference type="PANTHER" id="PTHR44757">
    <property type="entry name" value="DIGUANYLATE CYCLASE DGCP"/>
    <property type="match status" value="1"/>
</dbReference>
<dbReference type="PANTHER" id="PTHR44757:SF2">
    <property type="entry name" value="BIOFILM ARCHITECTURE MAINTENANCE PROTEIN MBAA"/>
    <property type="match status" value="1"/>
</dbReference>
<dbReference type="Pfam" id="PF00989">
    <property type="entry name" value="PAS"/>
    <property type="match status" value="1"/>
</dbReference>
<dbReference type="EMBL" id="JBHFNQ010000212">
    <property type="protein sequence ID" value="MFB2880896.1"/>
    <property type="molecule type" value="Genomic_DNA"/>
</dbReference>
<dbReference type="NCBIfam" id="TIGR00254">
    <property type="entry name" value="GGDEF"/>
    <property type="match status" value="1"/>
</dbReference>
<evidence type="ECO:0000259" key="3">
    <source>
        <dbReference type="PROSITE" id="PS50112"/>
    </source>
</evidence>
<dbReference type="Gene3D" id="3.30.450.20">
    <property type="entry name" value="PAS domain"/>
    <property type="match status" value="4"/>
</dbReference>
<dbReference type="InterPro" id="IPR001610">
    <property type="entry name" value="PAC"/>
</dbReference>
<dbReference type="InterPro" id="IPR029016">
    <property type="entry name" value="GAF-like_dom_sf"/>
</dbReference>
<evidence type="ECO:0000256" key="1">
    <source>
        <dbReference type="SAM" id="Coils"/>
    </source>
</evidence>
<dbReference type="InterPro" id="IPR052155">
    <property type="entry name" value="Biofilm_reg_signaling"/>
</dbReference>
<dbReference type="PROSITE" id="PS50046">
    <property type="entry name" value="PHYTOCHROME_2"/>
    <property type="match status" value="2"/>
</dbReference>
<dbReference type="InterPro" id="IPR013655">
    <property type="entry name" value="PAS_fold_3"/>
</dbReference>
<dbReference type="CDD" id="cd00130">
    <property type="entry name" value="PAS"/>
    <property type="match status" value="3"/>
</dbReference>
<dbReference type="Pfam" id="PF00990">
    <property type="entry name" value="GGDEF"/>
    <property type="match status" value="1"/>
</dbReference>
<dbReference type="InterPro" id="IPR000014">
    <property type="entry name" value="PAS"/>
</dbReference>
<organism evidence="6 7">
    <name type="scientific">Floridaenema aerugineum BLCC-F46</name>
    <dbReference type="NCBI Taxonomy" id="3153654"/>
    <lineage>
        <taxon>Bacteria</taxon>
        <taxon>Bacillati</taxon>
        <taxon>Cyanobacteriota</taxon>
        <taxon>Cyanophyceae</taxon>
        <taxon>Oscillatoriophycideae</taxon>
        <taxon>Aerosakkonematales</taxon>
        <taxon>Aerosakkonemataceae</taxon>
        <taxon>Floridanema</taxon>
        <taxon>Floridanema aerugineum</taxon>
    </lineage>
</organism>
<feature type="coiled-coil region" evidence="1">
    <location>
        <begin position="199"/>
        <end position="226"/>
    </location>
</feature>
<dbReference type="Gene3D" id="3.30.450.40">
    <property type="match status" value="2"/>
</dbReference>
<feature type="domain" description="PAC" evidence="4">
    <location>
        <begin position="565"/>
        <end position="618"/>
    </location>
</feature>
<dbReference type="InterPro" id="IPR035965">
    <property type="entry name" value="PAS-like_dom_sf"/>
</dbReference>
<dbReference type="InterPro" id="IPR016132">
    <property type="entry name" value="Phyto_chromo_attachment"/>
</dbReference>
<dbReference type="SUPFAM" id="SSF55785">
    <property type="entry name" value="PYP-like sensor domain (PAS domain)"/>
    <property type="match status" value="4"/>
</dbReference>
<dbReference type="SMART" id="SM00091">
    <property type="entry name" value="PAS"/>
    <property type="match status" value="4"/>
</dbReference>
<dbReference type="InterPro" id="IPR029787">
    <property type="entry name" value="Nucleotide_cyclase"/>
</dbReference>
<dbReference type="InterPro" id="IPR013767">
    <property type="entry name" value="PAS_fold"/>
</dbReference>
<dbReference type="SUPFAM" id="SSF55073">
    <property type="entry name" value="Nucleotide cyclase"/>
    <property type="match status" value="1"/>
</dbReference>
<sequence>MEKIVLNSTVVITNFFMFLSHLYGADVALEQILDRIREFTLQINQFLDLNEILSLTVQEVREVLGSDRAIIYRFLPEGDGVVAEESVSPEWQSILGQLIYDPCFNAKWIAQYRQGQIGILEDIDAQPLEPCYKNLLINLQIRANLVVPILVTRQPPQGNATSSPDIWGLLIVHQCSSPRQWNSLEIKFLQLIAAQLGTALQQLEMQQQLRQQNKSLEREQVILQAHQGIEEELRGQEALLRSMTDSSNLGFYVVNNRNDEILYFNHRFCEIWGIEHLADQIQRGEIKNNDIIPDCARLIADVPAFAESCKPLQSEENRITIEDEILFVDGRTIRRFSSQVRDIYDRYFGRLYIFEDISDRKQLEKSLRLTDISFESVSLAATWLDKNGKVLRVNQAACQALGYSRTELESMQVYDFDPDFSQELWSTAWQALEQYQHITFIARHQRKDGQVFPVEISAHYVKFNDEEYSLAFAENISDHIEMLAALHESETRWQYALEGNGDGVWDWNIQTNELFFSRRWTKMLGFAESEMGNNLNDWEKLVHPDDIKQVYQEIEKHFRKETEQFINEYRLQCKDGTYKWILARGKVIEWAENNQPLRMIGTNTDITERKLMEEALRESEQRYRSLITTMAEGIVLQQADGTITAWNDSAERILGLTADQMMGRSSIDPRWQAIQEDGSPFPGETHPAIVTLRTGEPQFNVIMGVHKPNGNLNWISINSQPLFRPNQTQPYAVVASFTDITIRKQAEETLTQQAERERMIYAIAQRIRQSLDLEQILNTTVDEVRHFLQTERVIIYRFNPDWSGIVVKESVGEGWMKILNMEITDTYFVERKGKLYEYNTIREISDIYQANFDPCHIELLEKLQVRAKLIVPILQGDNLWGLLVAHHCSSPRHWYPWESELLQQLATQVAIAIQQSELHEQLQNANKQLENLALIDQLTQVANRRCFDRALSKEWTRLIREQRPLSLLLCDIDYFKQYNDNYGHTAGDICLQLVAQALKKGVQRPLDLVARYGGEEFAIILPHTDSKGAAKVAQKIHRYIQELHLPHVASSVSKFVTISVGIATIIPTAKTVPLALIEAADRALYQAKLNGRNRFFIDVNSP</sequence>
<evidence type="ECO:0000313" key="6">
    <source>
        <dbReference type="EMBL" id="MFB2880896.1"/>
    </source>
</evidence>
<dbReference type="PROSITE" id="PS50887">
    <property type="entry name" value="GGDEF"/>
    <property type="match status" value="1"/>
</dbReference>
<dbReference type="NCBIfam" id="TIGR00229">
    <property type="entry name" value="sensory_box"/>
    <property type="match status" value="3"/>
</dbReference>
<dbReference type="Pfam" id="PF13188">
    <property type="entry name" value="PAS_8"/>
    <property type="match status" value="1"/>
</dbReference>
<dbReference type="SUPFAM" id="SSF55781">
    <property type="entry name" value="GAF domain-like"/>
    <property type="match status" value="2"/>
</dbReference>
<dbReference type="InterPro" id="IPR043128">
    <property type="entry name" value="Rev_trsase/Diguanyl_cyclase"/>
</dbReference>
<gene>
    <name evidence="6" type="ORF">ACE1CC_28945</name>
</gene>
<dbReference type="InterPro" id="IPR000160">
    <property type="entry name" value="GGDEF_dom"/>
</dbReference>
<dbReference type="Gene3D" id="3.30.70.270">
    <property type="match status" value="1"/>
</dbReference>
<evidence type="ECO:0000259" key="4">
    <source>
        <dbReference type="PROSITE" id="PS50113"/>
    </source>
</evidence>
<dbReference type="PROSITE" id="PS50112">
    <property type="entry name" value="PAS"/>
    <property type="match status" value="3"/>
</dbReference>
<name>A0ABV4XEC7_9CYAN</name>
<keyword evidence="7" id="KW-1185">Reference proteome</keyword>
<dbReference type="SMART" id="SM00267">
    <property type="entry name" value="GGDEF"/>
    <property type="match status" value="1"/>
</dbReference>
<protein>
    <submittedName>
        <fullName evidence="6">PAS domain S-box protein</fullName>
    </submittedName>
</protein>
<dbReference type="Pfam" id="PF01590">
    <property type="entry name" value="GAF"/>
    <property type="match status" value="2"/>
</dbReference>
<feature type="domain" description="Phytochrome chromophore attachment site" evidence="2">
    <location>
        <begin position="48"/>
        <end position="195"/>
    </location>
</feature>
<dbReference type="Pfam" id="PF13426">
    <property type="entry name" value="PAS_9"/>
    <property type="match status" value="1"/>
</dbReference>
<dbReference type="SMART" id="SM00065">
    <property type="entry name" value="GAF"/>
    <property type="match status" value="2"/>
</dbReference>
<comment type="caution">
    <text evidence="6">The sequence shown here is derived from an EMBL/GenBank/DDBJ whole genome shotgun (WGS) entry which is preliminary data.</text>
</comment>
<feature type="domain" description="PAS" evidence="3">
    <location>
        <begin position="384"/>
        <end position="408"/>
    </location>
</feature>
<evidence type="ECO:0000259" key="2">
    <source>
        <dbReference type="PROSITE" id="PS50046"/>
    </source>
</evidence>
<proteinExistence type="predicted"/>
<feature type="domain" description="PAS" evidence="3">
    <location>
        <begin position="619"/>
        <end position="667"/>
    </location>
</feature>
<dbReference type="PROSITE" id="PS50113">
    <property type="entry name" value="PAC"/>
    <property type="match status" value="2"/>
</dbReference>
<dbReference type="InterPro" id="IPR003018">
    <property type="entry name" value="GAF"/>
</dbReference>
<feature type="domain" description="GGDEF" evidence="5">
    <location>
        <begin position="963"/>
        <end position="1100"/>
    </location>
</feature>
<evidence type="ECO:0000313" key="7">
    <source>
        <dbReference type="Proteomes" id="UP001576774"/>
    </source>
</evidence>
<dbReference type="Proteomes" id="UP001576774">
    <property type="component" value="Unassembled WGS sequence"/>
</dbReference>
<feature type="domain" description="PAS" evidence="3">
    <location>
        <begin position="489"/>
        <end position="561"/>
    </location>
</feature>
<dbReference type="CDD" id="cd01949">
    <property type="entry name" value="GGDEF"/>
    <property type="match status" value="1"/>
</dbReference>
<evidence type="ECO:0000259" key="5">
    <source>
        <dbReference type="PROSITE" id="PS50887"/>
    </source>
</evidence>
<keyword evidence="1" id="KW-0175">Coiled coil</keyword>
<reference evidence="6 7" key="1">
    <citation type="submission" date="2024-09" db="EMBL/GenBank/DDBJ databases">
        <title>Floridaenema gen nov. (Aerosakkonemataceae, Aerosakkonematales ord. nov., Cyanobacteria) from benthic tropical and subtropical fresh waters, with the description of four new species.</title>
        <authorList>
            <person name="Moretto J.A."/>
            <person name="Berthold D.E."/>
            <person name="Lefler F.W."/>
            <person name="Huang I.-S."/>
            <person name="Laughinghouse H. IV."/>
        </authorList>
    </citation>
    <scope>NUCLEOTIDE SEQUENCE [LARGE SCALE GENOMIC DNA]</scope>
    <source>
        <strain evidence="6 7">BLCC-F46</strain>
    </source>
</reference>
<accession>A0ABV4XEC7</accession>
<feature type="domain" description="Phytochrome chromophore attachment site" evidence="2">
    <location>
        <begin position="772"/>
        <end position="908"/>
    </location>
</feature>
<feature type="domain" description="PAC" evidence="4">
    <location>
        <begin position="699"/>
        <end position="752"/>
    </location>
</feature>
<dbReference type="InterPro" id="IPR000700">
    <property type="entry name" value="PAS-assoc_C"/>
</dbReference>